<dbReference type="Proteomes" id="UP001499954">
    <property type="component" value="Unassembled WGS sequence"/>
</dbReference>
<accession>A0ABP5BAG2</accession>
<dbReference type="Gene3D" id="3.40.50.300">
    <property type="entry name" value="P-loop containing nucleotide triphosphate hydrolases"/>
    <property type="match status" value="1"/>
</dbReference>
<dbReference type="InterPro" id="IPR000792">
    <property type="entry name" value="Tscrpt_reg_LuxR_C"/>
</dbReference>
<dbReference type="SUPFAM" id="SSF46894">
    <property type="entry name" value="C-terminal effector domain of the bipartite response regulators"/>
    <property type="match status" value="1"/>
</dbReference>
<name>A0ABP5BAG2_9MICO</name>
<dbReference type="Pfam" id="PF00196">
    <property type="entry name" value="GerE"/>
    <property type="match status" value="1"/>
</dbReference>
<evidence type="ECO:0000256" key="1">
    <source>
        <dbReference type="ARBA" id="ARBA00022741"/>
    </source>
</evidence>
<dbReference type="Gene3D" id="1.10.10.10">
    <property type="entry name" value="Winged helix-like DNA-binding domain superfamily/Winged helix DNA-binding domain"/>
    <property type="match status" value="1"/>
</dbReference>
<dbReference type="PROSITE" id="PS50043">
    <property type="entry name" value="HTH_LUXR_2"/>
    <property type="match status" value="1"/>
</dbReference>
<dbReference type="InterPro" id="IPR027417">
    <property type="entry name" value="P-loop_NTPase"/>
</dbReference>
<dbReference type="SUPFAM" id="SSF52540">
    <property type="entry name" value="P-loop containing nucleoside triphosphate hydrolases"/>
    <property type="match status" value="1"/>
</dbReference>
<dbReference type="SMART" id="SM00421">
    <property type="entry name" value="HTH_LUXR"/>
    <property type="match status" value="1"/>
</dbReference>
<dbReference type="InterPro" id="IPR036388">
    <property type="entry name" value="WH-like_DNA-bd_sf"/>
</dbReference>
<dbReference type="PANTHER" id="PTHR16305">
    <property type="entry name" value="TESTICULAR SOLUBLE ADENYLYL CYCLASE"/>
    <property type="match status" value="1"/>
</dbReference>
<dbReference type="RefSeq" id="WP_170298541.1">
    <property type="nucleotide sequence ID" value="NZ_BAAAMK010000001.1"/>
</dbReference>
<keyword evidence="6" id="KW-1185">Reference proteome</keyword>
<dbReference type="PANTHER" id="PTHR16305:SF28">
    <property type="entry name" value="GUANYLATE CYCLASE DOMAIN-CONTAINING PROTEIN"/>
    <property type="match status" value="1"/>
</dbReference>
<sequence length="986" mass="105517">MRDWSAPALPPSWTAAGVSPFVARREQRSALDAAYAGVESGEGRTVFISGEPGTGKSRLLSTACAELHERGAVVLTGACIQELGRPLEPFDQPLMQLLAAIDGHELLREAFAPDDERRDAPPIAQDRLFDAVAELLAEASVDRPIVLALDDVHWAGEDAVRLLELLVAAIARARVLVLVALRPSPPDRSDALSGLIMRLTHLARVDRLELAPFSRRELVEYIGARADLAPSRAQAVAHALFDLTGGNPFLVRATWRQVVAAMGDEHARVEMPESAYELLQPRLALLAPHELDVLKVAALLGVEVDLTELLAMGASSPDDALVAIDGILGAGLLEPPPGDTGPYRFPHAIARQAILDLIPPSTAMRLHAHIADTLESRFPSAPRLVQRLAHHYSAARALGYGDRAATFLIRSAESAERRLAHDEAGRLYDRAAEVTPLADERDRLRGRAARSWALASDFAMARAEQEKRMDTADPRTRVRAAIGFEDASWRPGREGARAAELLNSAIGGIPADPRDALYVHALASLGRARAFTGELERGRDLVDRAVALARELDDDLTLAAALRAQISFFQWPQGARDRIGQARELERLTAGIDEDWGGLCSIVRSLSSYVIGDRPGMRDAAHGLAEASERWGAYWRYWIVCARFGEAFVDGRLSDAAAHLNRMGALENSFRSDFTSGAGATQTFLLRRESGRLGTVARLITGDEDPATHWAPGLLALYLEFGMTEPARRTLHGLLEHDGPRLHVSGEWPSRLALMAEAAAKLRDADAAAALRPMFAEFAGGNLVSGFYIAMFGAADRYVGELDAVCGDADPTPALERAIELCEQTEAPLHLVYALASASASQGASGDLPAARESAARARAIAGPLGLRRALDGLPEGLGSDGLPGAPVRTDGADGTGGVNGSTPEPSDASATPGRPAAASEAPDGLTARELEVLRLLADGLSNREIATELVISDHTAANHVRSILMKVGAPNRTRAARYARDHGIA</sequence>
<feature type="domain" description="HTH luxR-type" evidence="4">
    <location>
        <begin position="919"/>
        <end position="984"/>
    </location>
</feature>
<evidence type="ECO:0000259" key="4">
    <source>
        <dbReference type="PROSITE" id="PS50043"/>
    </source>
</evidence>
<dbReference type="InterPro" id="IPR016032">
    <property type="entry name" value="Sig_transdc_resp-reg_C-effctor"/>
</dbReference>
<proteinExistence type="predicted"/>
<reference evidence="6" key="1">
    <citation type="journal article" date="2019" name="Int. J. Syst. Evol. Microbiol.">
        <title>The Global Catalogue of Microorganisms (GCM) 10K type strain sequencing project: providing services to taxonomists for standard genome sequencing and annotation.</title>
        <authorList>
            <consortium name="The Broad Institute Genomics Platform"/>
            <consortium name="The Broad Institute Genome Sequencing Center for Infectious Disease"/>
            <person name="Wu L."/>
            <person name="Ma J."/>
        </authorList>
    </citation>
    <scope>NUCLEOTIDE SEQUENCE [LARGE SCALE GENOMIC DNA]</scope>
    <source>
        <strain evidence="6">JCM 13584</strain>
    </source>
</reference>
<evidence type="ECO:0000313" key="5">
    <source>
        <dbReference type="EMBL" id="GAA1938693.1"/>
    </source>
</evidence>
<dbReference type="PRINTS" id="PR00038">
    <property type="entry name" value="HTHLUXR"/>
</dbReference>
<dbReference type="Pfam" id="PF13191">
    <property type="entry name" value="AAA_16"/>
    <property type="match status" value="1"/>
</dbReference>
<dbReference type="InterPro" id="IPR041664">
    <property type="entry name" value="AAA_16"/>
</dbReference>
<dbReference type="CDD" id="cd06170">
    <property type="entry name" value="LuxR_C_like"/>
    <property type="match status" value="1"/>
</dbReference>
<dbReference type="EMBL" id="BAAAMK010000001">
    <property type="protein sequence ID" value="GAA1938693.1"/>
    <property type="molecule type" value="Genomic_DNA"/>
</dbReference>
<gene>
    <name evidence="5" type="ORF">GCM10009717_01380</name>
</gene>
<comment type="caution">
    <text evidence="5">The sequence shown here is derived from an EMBL/GenBank/DDBJ whole genome shotgun (WGS) entry which is preliminary data.</text>
</comment>
<protein>
    <recommendedName>
        <fullName evidence="4">HTH luxR-type domain-containing protein</fullName>
    </recommendedName>
</protein>
<organism evidence="5 6">
    <name type="scientific">Agromyces allii</name>
    <dbReference type="NCBI Taxonomy" id="393607"/>
    <lineage>
        <taxon>Bacteria</taxon>
        <taxon>Bacillati</taxon>
        <taxon>Actinomycetota</taxon>
        <taxon>Actinomycetes</taxon>
        <taxon>Micrococcales</taxon>
        <taxon>Microbacteriaceae</taxon>
        <taxon>Agromyces</taxon>
    </lineage>
</organism>
<evidence type="ECO:0000256" key="2">
    <source>
        <dbReference type="ARBA" id="ARBA00022840"/>
    </source>
</evidence>
<evidence type="ECO:0000256" key="3">
    <source>
        <dbReference type="SAM" id="MobiDB-lite"/>
    </source>
</evidence>
<feature type="region of interest" description="Disordered" evidence="3">
    <location>
        <begin position="876"/>
        <end position="924"/>
    </location>
</feature>
<evidence type="ECO:0000313" key="6">
    <source>
        <dbReference type="Proteomes" id="UP001499954"/>
    </source>
</evidence>
<keyword evidence="2" id="KW-0067">ATP-binding</keyword>
<keyword evidence="1" id="KW-0547">Nucleotide-binding</keyword>